<sequence>MAHSSTSPVAGRSVPMRFADLPDELKDAVARFLDLAAVGAARQARQLLGDAPFRRIFEAKYGRKSLFRLKQPRPFTSYENLLYERAGARRRDLAVVPGVFRYEGHSVDRKGRVRSRGTLVFDETHFFTGCVRHARQGDGASLEGTGMGNLCADISPSAGKRLWALAWKERVERSVGAYTYVGALRHLPDGRLSWVGKFSWIGRERGAFSYVLERARDAAPGDGAPLSGDALARMAMASTAG</sequence>
<comment type="caution">
    <text evidence="1">The sequence shown here is derived from an EMBL/GenBank/DDBJ whole genome shotgun (WGS) entry which is preliminary data.</text>
</comment>
<proteinExistence type="predicted"/>
<protein>
    <recommendedName>
        <fullName evidence="3">F-box domain-containing protein</fullName>
    </recommendedName>
</protein>
<reference evidence="1 2" key="1">
    <citation type="submission" date="2024-03" db="EMBL/GenBank/DDBJ databases">
        <title>Aureococcus anophagefferens CCMP1851 and Kratosvirus quantuckense: Draft genome of a second virus-susceptible host strain in the model system.</title>
        <authorList>
            <person name="Chase E."/>
            <person name="Truchon A.R."/>
            <person name="Schepens W."/>
            <person name="Wilhelm S.W."/>
        </authorList>
    </citation>
    <scope>NUCLEOTIDE SEQUENCE [LARGE SCALE GENOMIC DNA]</scope>
    <source>
        <strain evidence="1 2">CCMP1851</strain>
    </source>
</reference>
<dbReference type="Proteomes" id="UP001363151">
    <property type="component" value="Unassembled WGS sequence"/>
</dbReference>
<evidence type="ECO:0000313" key="2">
    <source>
        <dbReference type="Proteomes" id="UP001363151"/>
    </source>
</evidence>
<name>A0ABR1FFM9_AURAN</name>
<gene>
    <name evidence="1" type="ORF">SO694_0035606</name>
</gene>
<accession>A0ABR1FFM9</accession>
<evidence type="ECO:0008006" key="3">
    <source>
        <dbReference type="Google" id="ProtNLM"/>
    </source>
</evidence>
<keyword evidence="2" id="KW-1185">Reference proteome</keyword>
<dbReference type="EMBL" id="JBBJCI010000457">
    <property type="protein sequence ID" value="KAK7230155.1"/>
    <property type="molecule type" value="Genomic_DNA"/>
</dbReference>
<organism evidence="1 2">
    <name type="scientific">Aureococcus anophagefferens</name>
    <name type="common">Harmful bloom alga</name>
    <dbReference type="NCBI Taxonomy" id="44056"/>
    <lineage>
        <taxon>Eukaryota</taxon>
        <taxon>Sar</taxon>
        <taxon>Stramenopiles</taxon>
        <taxon>Ochrophyta</taxon>
        <taxon>Pelagophyceae</taxon>
        <taxon>Pelagomonadales</taxon>
        <taxon>Pelagomonadaceae</taxon>
        <taxon>Aureococcus</taxon>
    </lineage>
</organism>
<evidence type="ECO:0000313" key="1">
    <source>
        <dbReference type="EMBL" id="KAK7230155.1"/>
    </source>
</evidence>